<feature type="region of interest" description="Disordered" evidence="5">
    <location>
        <begin position="728"/>
        <end position="752"/>
    </location>
</feature>
<comment type="subcellular location">
    <subcellularLocation>
        <location evidence="1">Cell projection</location>
        <location evidence="1">Cilium</location>
    </subcellularLocation>
</comment>
<sequence length="752" mass="82121">MAENTDNAEEAAVAAAPELERQSDGSGEADDASDPEASTAVTIGVEEASEDAGVVEAGGEVQSELPAPETEAQPDEGAQPDDLEAQHDNIEAQSDTADAAPSGDDAAAAESEHADAESAQNTQDAAAETQMPNNQEDPVSLQAQLDRLQPLAEALRTAAAAAATPSDEAPAADAAAETAVDGNETGPTPSEELDPTEKSDTEAAPAAGSAETEALSSIAIPDDLPQDPTELLALYDELLARHATAMEAQASGLDAGEASAPEESSQTGEVDQLVPATETDHAETDEQTTEEGTEPEIETLPPPNLEGLDDDARAIALLDHELLLARRTAEAEAHKAAQNPAAGEERTEAEGTEVDPSPLDEARARIEALEAQRADLLEEQAARAEAEAAAEAARVEAEAEAAQRMAAERAHRRQLIEEYSRLSSALNNAEMNNGIMHANLAEYLHSKRTNNDQGKKTSSAEAKHQYQLLLERLVAMDRARADRMQHQDESTNHLVHAIASSREQVERLKSQYTKLRRRVALSSISRQSGMRMRSDQLEELEQAWESQQTVLSRQRRIYSRAMSGLESVSHRSEAHDQRSGGLSLIDFEQLKIENQTRTEQIEERTDEVINLKRRVATTVQILSHVTEKLHFLREEAQIHRGKLREEDANLARRRAELSRLKKVRDQLANQTQRLRQELTLLHREDLQRDFEGKEDERALLTERAEELQSLHGTIREQTFQLTQRLPPTSAVTEKKEHAASARPFNTVNIEFG</sequence>
<keyword evidence="3" id="KW-0966">Cell projection</keyword>
<dbReference type="GO" id="GO:0060271">
    <property type="term" value="P:cilium assembly"/>
    <property type="evidence" value="ECO:0000318"/>
    <property type="project" value="GO_Central"/>
</dbReference>
<feature type="compositionally biased region" description="Low complexity" evidence="5">
    <location>
        <begin position="150"/>
        <end position="179"/>
    </location>
</feature>
<dbReference type="eggNOG" id="ENOG502QS75">
    <property type="taxonomic scope" value="Eukaryota"/>
</dbReference>
<dbReference type="FunCoup" id="A9UWY1">
    <property type="interactions" value="59"/>
</dbReference>
<feature type="region of interest" description="Disordered" evidence="5">
    <location>
        <begin position="250"/>
        <end position="312"/>
    </location>
</feature>
<feature type="compositionally biased region" description="Polar residues" evidence="5">
    <location>
        <begin position="120"/>
        <end position="143"/>
    </location>
</feature>
<evidence type="ECO:0000259" key="6">
    <source>
        <dbReference type="Pfam" id="PF13870"/>
    </source>
</evidence>
<reference evidence="7 8" key="1">
    <citation type="journal article" date="2008" name="Nature">
        <title>The genome of the choanoflagellate Monosiga brevicollis and the origin of metazoans.</title>
        <authorList>
            <consortium name="JGI Sequencing"/>
            <person name="King N."/>
            <person name="Westbrook M.J."/>
            <person name="Young S.L."/>
            <person name="Kuo A."/>
            <person name="Abedin M."/>
            <person name="Chapman J."/>
            <person name="Fairclough S."/>
            <person name="Hellsten U."/>
            <person name="Isogai Y."/>
            <person name="Letunic I."/>
            <person name="Marr M."/>
            <person name="Pincus D."/>
            <person name="Putnam N."/>
            <person name="Rokas A."/>
            <person name="Wright K.J."/>
            <person name="Zuzow R."/>
            <person name="Dirks W."/>
            <person name="Good M."/>
            <person name="Goodstein D."/>
            <person name="Lemons D."/>
            <person name="Li W."/>
            <person name="Lyons J.B."/>
            <person name="Morris A."/>
            <person name="Nichols S."/>
            <person name="Richter D.J."/>
            <person name="Salamov A."/>
            <person name="Bork P."/>
            <person name="Lim W.A."/>
            <person name="Manning G."/>
            <person name="Miller W.T."/>
            <person name="McGinnis W."/>
            <person name="Shapiro H."/>
            <person name="Tjian R."/>
            <person name="Grigoriev I.V."/>
            <person name="Rokhsar D."/>
        </authorList>
    </citation>
    <scope>NUCLEOTIDE SEQUENCE [LARGE SCALE GENOMIC DNA]</scope>
    <source>
        <strain evidence="8">MX1 / ATCC 50154</strain>
    </source>
</reference>
<feature type="domain" description="CCDC113/CCDC96 coiled-coil" evidence="6">
    <location>
        <begin position="545"/>
        <end position="717"/>
    </location>
</feature>
<keyword evidence="2 4" id="KW-0175">Coiled coil</keyword>
<dbReference type="GO" id="GO:0036064">
    <property type="term" value="C:ciliary basal body"/>
    <property type="evidence" value="ECO:0000318"/>
    <property type="project" value="GO_Central"/>
</dbReference>
<dbReference type="KEGG" id="mbr:MONBRDRAFT_36697"/>
<feature type="compositionally biased region" description="Low complexity" evidence="5">
    <location>
        <begin position="1"/>
        <end position="17"/>
    </location>
</feature>
<dbReference type="RefSeq" id="XP_001744887.1">
    <property type="nucleotide sequence ID" value="XM_001744835.1"/>
</dbReference>
<feature type="region of interest" description="Disordered" evidence="5">
    <location>
        <begin position="1"/>
        <end position="226"/>
    </location>
</feature>
<dbReference type="AlphaFoldDB" id="A9UWY1"/>
<evidence type="ECO:0000256" key="3">
    <source>
        <dbReference type="ARBA" id="ARBA00023273"/>
    </source>
</evidence>
<evidence type="ECO:0000313" key="7">
    <source>
        <dbReference type="EMBL" id="EDQ90120.1"/>
    </source>
</evidence>
<dbReference type="EMBL" id="CH991548">
    <property type="protein sequence ID" value="EDQ90120.1"/>
    <property type="molecule type" value="Genomic_DNA"/>
</dbReference>
<dbReference type="InterPro" id="IPR025254">
    <property type="entry name" value="CCDC113/CCDC96_CC"/>
</dbReference>
<dbReference type="Pfam" id="PF13870">
    <property type="entry name" value="CCDC113_CCDC96_CC"/>
    <property type="match status" value="1"/>
</dbReference>
<evidence type="ECO:0000256" key="4">
    <source>
        <dbReference type="SAM" id="Coils"/>
    </source>
</evidence>
<evidence type="ECO:0000256" key="1">
    <source>
        <dbReference type="ARBA" id="ARBA00004138"/>
    </source>
</evidence>
<dbReference type="OMA" id="AQHEMRE"/>
<name>A9UWY1_MONBE</name>
<feature type="compositionally biased region" description="Low complexity" evidence="5">
    <location>
        <begin position="202"/>
        <end position="214"/>
    </location>
</feature>
<feature type="coiled-coil region" evidence="4">
    <location>
        <begin position="650"/>
        <end position="710"/>
    </location>
</feature>
<dbReference type="GeneID" id="5890342"/>
<organism evidence="7 8">
    <name type="scientific">Monosiga brevicollis</name>
    <name type="common">Choanoflagellate</name>
    <dbReference type="NCBI Taxonomy" id="81824"/>
    <lineage>
        <taxon>Eukaryota</taxon>
        <taxon>Choanoflagellata</taxon>
        <taxon>Craspedida</taxon>
        <taxon>Salpingoecidae</taxon>
        <taxon>Monosiga</taxon>
    </lineage>
</organism>
<protein>
    <recommendedName>
        <fullName evidence="6">CCDC113/CCDC96 coiled-coil domain-containing protein</fullName>
    </recommendedName>
</protein>
<feature type="compositionally biased region" description="Polar residues" evidence="5">
    <location>
        <begin position="743"/>
        <end position="752"/>
    </location>
</feature>
<feature type="coiled-coil region" evidence="4">
    <location>
        <begin position="359"/>
        <end position="432"/>
    </location>
</feature>
<dbReference type="InParanoid" id="A9UWY1"/>
<feature type="compositionally biased region" description="Acidic residues" evidence="5">
    <location>
        <begin position="72"/>
        <end position="83"/>
    </location>
</feature>
<feature type="compositionally biased region" description="Acidic residues" evidence="5">
    <location>
        <begin position="285"/>
        <end position="297"/>
    </location>
</feature>
<dbReference type="PANTHER" id="PTHR15654:SF1">
    <property type="entry name" value="COILED-COIL DOMAIN-CONTAINING PROTEIN 96"/>
    <property type="match status" value="1"/>
</dbReference>
<dbReference type="STRING" id="81824.A9UWY1"/>
<dbReference type="Proteomes" id="UP000001357">
    <property type="component" value="Unassembled WGS sequence"/>
</dbReference>
<evidence type="ECO:0000256" key="5">
    <source>
        <dbReference type="SAM" id="MobiDB-lite"/>
    </source>
</evidence>
<keyword evidence="8" id="KW-1185">Reference proteome</keyword>
<feature type="compositionally biased region" description="Low complexity" evidence="5">
    <location>
        <begin position="94"/>
        <end position="109"/>
    </location>
</feature>
<dbReference type="PANTHER" id="PTHR15654">
    <property type="entry name" value="COILED-COIL DOMAIN-CONTAINING PROTEIN 113-RELATED"/>
    <property type="match status" value="1"/>
</dbReference>
<dbReference type="InterPro" id="IPR051885">
    <property type="entry name" value="CC_CF"/>
</dbReference>
<proteinExistence type="predicted"/>
<gene>
    <name evidence="7" type="ORF">MONBRDRAFT_36697</name>
</gene>
<evidence type="ECO:0000256" key="2">
    <source>
        <dbReference type="ARBA" id="ARBA00023054"/>
    </source>
</evidence>
<feature type="region of interest" description="Disordered" evidence="5">
    <location>
        <begin position="330"/>
        <end position="359"/>
    </location>
</feature>
<accession>A9UWY1</accession>
<evidence type="ECO:0000313" key="8">
    <source>
        <dbReference type="Proteomes" id="UP000001357"/>
    </source>
</evidence>
<dbReference type="GO" id="GO:0005930">
    <property type="term" value="C:axoneme"/>
    <property type="evidence" value="ECO:0000318"/>
    <property type="project" value="GO_Central"/>
</dbReference>